<dbReference type="PANTHER" id="PTHR44858:SF1">
    <property type="entry name" value="UDP-N-ACETYLGLUCOSAMINE--PEPTIDE N-ACETYLGLUCOSAMINYLTRANSFERASE SPINDLY-RELATED"/>
    <property type="match status" value="1"/>
</dbReference>
<keyword evidence="1" id="KW-0677">Repeat</keyword>
<keyword evidence="6" id="KW-1185">Reference proteome</keyword>
<keyword evidence="2 3" id="KW-0802">TPR repeat</keyword>
<dbReference type="InterPro" id="IPR011990">
    <property type="entry name" value="TPR-like_helical_dom_sf"/>
</dbReference>
<dbReference type="Pfam" id="PF13432">
    <property type="entry name" value="TPR_16"/>
    <property type="match status" value="1"/>
</dbReference>
<dbReference type="SUPFAM" id="SSF81901">
    <property type="entry name" value="HCP-like"/>
    <property type="match status" value="2"/>
</dbReference>
<reference evidence="5" key="1">
    <citation type="submission" date="2021-09" db="EMBL/GenBank/DDBJ databases">
        <authorList>
            <consortium name="AG Swart"/>
            <person name="Singh M."/>
            <person name="Singh A."/>
            <person name="Seah K."/>
            <person name="Emmerich C."/>
        </authorList>
    </citation>
    <scope>NUCLEOTIDE SEQUENCE</scope>
    <source>
        <strain evidence="5">ATCC30299</strain>
    </source>
</reference>
<evidence type="ECO:0000256" key="1">
    <source>
        <dbReference type="ARBA" id="ARBA00022737"/>
    </source>
</evidence>
<evidence type="ECO:0000256" key="2">
    <source>
        <dbReference type="ARBA" id="ARBA00022803"/>
    </source>
</evidence>
<protein>
    <submittedName>
        <fullName evidence="5">Uncharacterized protein</fullName>
    </submittedName>
</protein>
<feature type="region of interest" description="Disordered" evidence="4">
    <location>
        <begin position="973"/>
        <end position="1041"/>
    </location>
</feature>
<evidence type="ECO:0000313" key="5">
    <source>
        <dbReference type="EMBL" id="CAG9323159.1"/>
    </source>
</evidence>
<dbReference type="Pfam" id="PF14559">
    <property type="entry name" value="TPR_19"/>
    <property type="match status" value="1"/>
</dbReference>
<evidence type="ECO:0000256" key="3">
    <source>
        <dbReference type="PROSITE-ProRule" id="PRU00339"/>
    </source>
</evidence>
<dbReference type="PROSITE" id="PS50005">
    <property type="entry name" value="TPR"/>
    <property type="match status" value="4"/>
</dbReference>
<feature type="repeat" description="TPR" evidence="3">
    <location>
        <begin position="642"/>
        <end position="675"/>
    </location>
</feature>
<dbReference type="Gene3D" id="1.25.40.10">
    <property type="entry name" value="Tetratricopeptide repeat domain"/>
    <property type="match status" value="5"/>
</dbReference>
<dbReference type="SUPFAM" id="SSF48452">
    <property type="entry name" value="TPR-like"/>
    <property type="match status" value="3"/>
</dbReference>
<evidence type="ECO:0000256" key="4">
    <source>
        <dbReference type="SAM" id="MobiDB-lite"/>
    </source>
</evidence>
<dbReference type="SMART" id="SM00028">
    <property type="entry name" value="TPR"/>
    <property type="match status" value="17"/>
</dbReference>
<dbReference type="Proteomes" id="UP001162131">
    <property type="component" value="Unassembled WGS sequence"/>
</dbReference>
<gene>
    <name evidence="5" type="ORF">BSTOLATCC_MIC33061</name>
</gene>
<dbReference type="PANTHER" id="PTHR44858">
    <property type="entry name" value="TETRATRICOPEPTIDE REPEAT PROTEIN 6"/>
    <property type="match status" value="1"/>
</dbReference>
<sequence length="1054" mass="120186">MMLLKSQSPMYQAAGLVTTINRIRYRSPSHRAKLSPKSSSKSRKRCSPKINHSFAAYEESSPSSIKLRSTSVDRTRHNSIGEMKSVRSRHTTLRSVTKISDILENLEVQIEIGRQAIKDGNFSQAVEIFQGVLEKDRGNFDALYGRAISYMHLQDHKSAVADLLIVAKENPVYDRQLYTALSMCFIAMNDISTALRLISKGLSKFPRFAEGYVVRGQIYLKQEKNEKALCDFKQAIAFNPKDGSAYLGVADCLSFAENKESCLEALNKAISCPETSMAALLKRAKFFSSLDKNDQALDDLNKYISYKSEDSEAYFDKASLLLKTNQFNEAALCFEQVIKYDQQSNYSNQAVFHLGALKIRERDYYGALHTFKRTNWQKEIKDQKTLRHYAEAVINLMKRKYKEGIAYFTKLIKSGDNVIQEYLANCYAYRAYGYCALNKHDKALQDFKKASLISTLNKASLYNQNLAHGLWDAKKGDFQAALKHLNKAHKHFPKNPDPLIYHAAILLHLAYKASPHNDLYIIEAEELLEKAFKLRDPESDIYYYKSIIKYLGNKLSTALEDAKLAIDKAEENVPEHYVLRGLIQAALHSYEEALQDFTIAIQLNEELHYANSYRARVAYLSDDTELAYSDFQKHIVSCPDDREAHINLGNLLMSSGSYDDAINAFNNALVLDKSLAAAYQKTKCYILLNKIDEAIDELNKILQLDPNSTAALKDKEISVFLQKIISEPKDFKVFLNAIEMCNNWLNEEFGEIFEKKNIHWMKGIFLMYTKEYGLALDEFQEALEIIHSKETLSMTSDEALAAEEENCEILYNIGLCHLFYNKEQSLVIFQDLSEVLNNKHKGQMLFLSALSELSLGNNEPAEKLLQEAFKCDPETISPFLNDKPTLLLPLNTNNSFSSNFPLITLPFSNIPQLEARPAISLPRVRLPSFEFQIEEKVKEFFDFTKILPKPEAPWLNRVRGSIQFTENIVEFDIDPSDSDEEKEKIEDKSTNEISDNSERKVKSLIPIRHKTPSPNSISIDMKDIDEFNSGSQNGNKEMAPKHILQKIKDVCKAE</sequence>
<feature type="region of interest" description="Disordered" evidence="4">
    <location>
        <begin position="28"/>
        <end position="47"/>
    </location>
</feature>
<feature type="compositionally biased region" description="Basic and acidic residues" evidence="4">
    <location>
        <begin position="981"/>
        <end position="1001"/>
    </location>
</feature>
<organism evidence="5 6">
    <name type="scientific">Blepharisma stoltei</name>
    <dbReference type="NCBI Taxonomy" id="1481888"/>
    <lineage>
        <taxon>Eukaryota</taxon>
        <taxon>Sar</taxon>
        <taxon>Alveolata</taxon>
        <taxon>Ciliophora</taxon>
        <taxon>Postciliodesmatophora</taxon>
        <taxon>Heterotrichea</taxon>
        <taxon>Heterotrichida</taxon>
        <taxon>Blepharismidae</taxon>
        <taxon>Blepharisma</taxon>
    </lineage>
</organism>
<dbReference type="InterPro" id="IPR050498">
    <property type="entry name" value="Ycf3"/>
</dbReference>
<feature type="repeat" description="TPR" evidence="3">
    <location>
        <begin position="209"/>
        <end position="242"/>
    </location>
</feature>
<comment type="caution">
    <text evidence="5">The sequence shown here is derived from an EMBL/GenBank/DDBJ whole genome shotgun (WGS) entry which is preliminary data.</text>
</comment>
<evidence type="ECO:0000313" key="6">
    <source>
        <dbReference type="Proteomes" id="UP001162131"/>
    </source>
</evidence>
<dbReference type="InterPro" id="IPR019734">
    <property type="entry name" value="TPR_rpt"/>
</dbReference>
<dbReference type="EMBL" id="CAJZBQ010000033">
    <property type="protein sequence ID" value="CAG9323159.1"/>
    <property type="molecule type" value="Genomic_DNA"/>
</dbReference>
<feature type="repeat" description="TPR" evidence="3">
    <location>
        <begin position="311"/>
        <end position="344"/>
    </location>
</feature>
<feature type="repeat" description="TPR" evidence="3">
    <location>
        <begin position="574"/>
        <end position="607"/>
    </location>
</feature>
<name>A0AAU9JQH4_9CILI</name>
<proteinExistence type="predicted"/>
<dbReference type="Pfam" id="PF13181">
    <property type="entry name" value="TPR_8"/>
    <property type="match status" value="2"/>
</dbReference>
<accession>A0AAU9JQH4</accession>
<dbReference type="AlphaFoldDB" id="A0AAU9JQH4"/>